<protein>
    <submittedName>
        <fullName evidence="12">TonB-dependent receptor</fullName>
    </submittedName>
</protein>
<evidence type="ECO:0000313" key="12">
    <source>
        <dbReference type="EMBL" id="RLQ20340.1"/>
    </source>
</evidence>
<dbReference type="GO" id="GO:0009279">
    <property type="term" value="C:cell outer membrane"/>
    <property type="evidence" value="ECO:0007669"/>
    <property type="project" value="UniProtKB-SubCell"/>
</dbReference>
<dbReference type="PANTHER" id="PTHR32552">
    <property type="entry name" value="FERRICHROME IRON RECEPTOR-RELATED"/>
    <property type="match status" value="1"/>
</dbReference>
<accession>A0A3L7DUR5</accession>
<keyword evidence="2" id="KW-0813">Transport</keyword>
<dbReference type="PANTHER" id="PTHR32552:SF81">
    <property type="entry name" value="TONB-DEPENDENT OUTER MEMBRANE RECEPTOR"/>
    <property type="match status" value="1"/>
</dbReference>
<evidence type="ECO:0000256" key="1">
    <source>
        <dbReference type="ARBA" id="ARBA00004571"/>
    </source>
</evidence>
<keyword evidence="8" id="KW-0798">TonB box</keyword>
<dbReference type="OrthoDB" id="7051185at2"/>
<comment type="caution">
    <text evidence="12">The sequence shown here is derived from an EMBL/GenBank/DDBJ whole genome shotgun (WGS) entry which is preliminary data.</text>
</comment>
<keyword evidence="4" id="KW-0410">Iron transport</keyword>
<keyword evidence="6" id="KW-0408">Iron</keyword>
<dbReference type="Proteomes" id="UP000265509">
    <property type="component" value="Unassembled WGS sequence"/>
</dbReference>
<comment type="subcellular location">
    <subcellularLocation>
        <location evidence="1">Cell outer membrane</location>
        <topology evidence="1">Multi-pass membrane protein</topology>
    </subcellularLocation>
</comment>
<evidence type="ECO:0000256" key="8">
    <source>
        <dbReference type="ARBA" id="ARBA00023077"/>
    </source>
</evidence>
<evidence type="ECO:0000256" key="6">
    <source>
        <dbReference type="ARBA" id="ARBA00023004"/>
    </source>
</evidence>
<evidence type="ECO:0000256" key="3">
    <source>
        <dbReference type="ARBA" id="ARBA00022452"/>
    </source>
</evidence>
<reference evidence="12 13" key="1">
    <citation type="submission" date="2018-07" db="EMBL/GenBank/DDBJ databases">
        <title>Halioglobus sp. genome submission.</title>
        <authorList>
            <person name="Ye M.-Q."/>
            <person name="Du Z.-J."/>
        </authorList>
    </citation>
    <scope>NUCLEOTIDE SEQUENCE [LARGE SCALE GENOMIC DNA]</scope>
    <source>
        <strain evidence="12 13">U0301</strain>
    </source>
</reference>
<keyword evidence="12" id="KW-0675">Receptor</keyword>
<keyword evidence="3" id="KW-1134">Transmembrane beta strand</keyword>
<keyword evidence="5" id="KW-0812">Transmembrane</keyword>
<keyword evidence="7" id="KW-0406">Ion transport</keyword>
<feature type="domain" description="TonB-dependent receptor-like beta-barrel" evidence="11">
    <location>
        <begin position="1"/>
        <end position="162"/>
    </location>
</feature>
<keyword evidence="9" id="KW-0472">Membrane</keyword>
<evidence type="ECO:0000256" key="4">
    <source>
        <dbReference type="ARBA" id="ARBA00022496"/>
    </source>
</evidence>
<evidence type="ECO:0000256" key="2">
    <source>
        <dbReference type="ARBA" id="ARBA00022448"/>
    </source>
</evidence>
<proteinExistence type="predicted"/>
<evidence type="ECO:0000256" key="9">
    <source>
        <dbReference type="ARBA" id="ARBA00023136"/>
    </source>
</evidence>
<dbReference type="InterPro" id="IPR000531">
    <property type="entry name" value="Beta-barrel_TonB"/>
</dbReference>
<dbReference type="GO" id="GO:0006826">
    <property type="term" value="P:iron ion transport"/>
    <property type="evidence" value="ECO:0007669"/>
    <property type="project" value="UniProtKB-KW"/>
</dbReference>
<organism evidence="12 13">
    <name type="scientific">Seongchinamella sediminis</name>
    <dbReference type="NCBI Taxonomy" id="2283635"/>
    <lineage>
        <taxon>Bacteria</taxon>
        <taxon>Pseudomonadati</taxon>
        <taxon>Pseudomonadota</taxon>
        <taxon>Gammaproteobacteria</taxon>
        <taxon>Cellvibrionales</taxon>
        <taxon>Halieaceae</taxon>
        <taxon>Seongchinamella</taxon>
    </lineage>
</organism>
<dbReference type="Pfam" id="PF00593">
    <property type="entry name" value="TonB_dep_Rec_b-barrel"/>
    <property type="match status" value="1"/>
</dbReference>
<evidence type="ECO:0000256" key="5">
    <source>
        <dbReference type="ARBA" id="ARBA00022692"/>
    </source>
</evidence>
<keyword evidence="13" id="KW-1185">Reference proteome</keyword>
<dbReference type="InterPro" id="IPR039426">
    <property type="entry name" value="TonB-dep_rcpt-like"/>
</dbReference>
<dbReference type="SUPFAM" id="SSF56935">
    <property type="entry name" value="Porins"/>
    <property type="match status" value="1"/>
</dbReference>
<evidence type="ECO:0000256" key="10">
    <source>
        <dbReference type="ARBA" id="ARBA00023237"/>
    </source>
</evidence>
<dbReference type="EMBL" id="QRAN01000030">
    <property type="protein sequence ID" value="RLQ20340.1"/>
    <property type="molecule type" value="Genomic_DNA"/>
</dbReference>
<dbReference type="InterPro" id="IPR036942">
    <property type="entry name" value="Beta-barrel_TonB_sf"/>
</dbReference>
<name>A0A3L7DUR5_9GAMM</name>
<evidence type="ECO:0000313" key="13">
    <source>
        <dbReference type="Proteomes" id="UP000265509"/>
    </source>
</evidence>
<gene>
    <name evidence="12" type="ORF">DWB85_17995</name>
</gene>
<keyword evidence="10" id="KW-0998">Cell outer membrane</keyword>
<dbReference type="Gene3D" id="2.40.170.20">
    <property type="entry name" value="TonB-dependent receptor, beta-barrel domain"/>
    <property type="match status" value="1"/>
</dbReference>
<dbReference type="RefSeq" id="WP_117957307.1">
    <property type="nucleotide sequence ID" value="NZ_QRAN01000030.1"/>
</dbReference>
<sequence length="206" mass="22673">LNAALFYSDIADMQREVNLADPTSGVVQIIDNTADATIWGLEVDGTFRLGDNLLMLASVGYIDASYDSVKFDLNGDGMVDGKDKDLDLPRAPEWTYSLGFNYDFEVGSWGFATARINYAYRDEVAYTDNNLGYILEQDILDAGLDFYANSGRWVFSLYGRNLLDEVKHGGDTQLPSALGPIPLGGTFSPLAKGQVYGAEITYNFVR</sequence>
<feature type="non-terminal residue" evidence="12">
    <location>
        <position position="1"/>
    </location>
</feature>
<evidence type="ECO:0000259" key="11">
    <source>
        <dbReference type="Pfam" id="PF00593"/>
    </source>
</evidence>
<dbReference type="AlphaFoldDB" id="A0A3L7DUR5"/>
<evidence type="ECO:0000256" key="7">
    <source>
        <dbReference type="ARBA" id="ARBA00023065"/>
    </source>
</evidence>